<dbReference type="Gene3D" id="3.40.50.12780">
    <property type="entry name" value="N-terminal domain of ligase-like"/>
    <property type="match status" value="1"/>
</dbReference>
<evidence type="ECO:0000259" key="3">
    <source>
        <dbReference type="Pfam" id="PF00501"/>
    </source>
</evidence>
<comment type="caution">
    <text evidence="4">The sequence shown here is derived from an EMBL/GenBank/DDBJ whole genome shotgun (WGS) entry which is preliminary data.</text>
</comment>
<dbReference type="EMBL" id="FRCE01000013">
    <property type="protein sequence ID" value="SHL83147.1"/>
    <property type="molecule type" value="Genomic_DNA"/>
</dbReference>
<dbReference type="GO" id="GO:0016874">
    <property type="term" value="F:ligase activity"/>
    <property type="evidence" value="ECO:0007669"/>
    <property type="project" value="UniProtKB-KW"/>
</dbReference>
<gene>
    <name evidence="4" type="ORF">SAMN04487849_11371</name>
</gene>
<dbReference type="AlphaFoldDB" id="A0ABD7M9V1"/>
<dbReference type="InterPro" id="IPR000873">
    <property type="entry name" value="AMP-dep_synth/lig_dom"/>
</dbReference>
<dbReference type="PANTHER" id="PTHR43201:SF5">
    <property type="entry name" value="MEDIUM-CHAIN ACYL-COA LIGASE ACSF2, MITOCHONDRIAL"/>
    <property type="match status" value="1"/>
</dbReference>
<evidence type="ECO:0000256" key="1">
    <source>
        <dbReference type="ARBA" id="ARBA00006432"/>
    </source>
</evidence>
<evidence type="ECO:0000313" key="4">
    <source>
        <dbReference type="EMBL" id="SHL83147.1"/>
    </source>
</evidence>
<dbReference type="Gene3D" id="3.30.300.30">
    <property type="match status" value="2"/>
</dbReference>
<dbReference type="Proteomes" id="UP000184253">
    <property type="component" value="Unassembled WGS sequence"/>
</dbReference>
<name>A0ABD7M9V1_MICLU</name>
<reference evidence="4 5" key="1">
    <citation type="submission" date="2016-11" db="EMBL/GenBank/DDBJ databases">
        <authorList>
            <person name="Varghese N."/>
            <person name="Submissions S."/>
        </authorList>
    </citation>
    <scope>NUCLEOTIDE SEQUENCE [LARGE SCALE GENOMIC DNA]</scope>
    <source>
        <strain evidence="4 5">VTM4R57</strain>
    </source>
</reference>
<proteinExistence type="inferred from homology"/>
<accession>A0ABD7M9V1</accession>
<evidence type="ECO:0000313" key="5">
    <source>
        <dbReference type="Proteomes" id="UP000184253"/>
    </source>
</evidence>
<keyword evidence="2" id="KW-0436">Ligase</keyword>
<feature type="domain" description="AMP-dependent synthetase/ligase" evidence="3">
    <location>
        <begin position="3"/>
        <end position="102"/>
    </location>
</feature>
<dbReference type="RefSeq" id="WP_051995213.1">
    <property type="nucleotide sequence ID" value="NZ_CBDRLR010000023.1"/>
</dbReference>
<dbReference type="InterPro" id="IPR042099">
    <property type="entry name" value="ANL_N_sf"/>
</dbReference>
<dbReference type="InterPro" id="IPR045851">
    <property type="entry name" value="AMP-bd_C_sf"/>
</dbReference>
<evidence type="ECO:0000256" key="2">
    <source>
        <dbReference type="ARBA" id="ARBA00022598"/>
    </source>
</evidence>
<comment type="similarity">
    <text evidence="1">Belongs to the ATP-dependent AMP-binding enzyme family.</text>
</comment>
<sequence length="206" mass="22563">MIGALRYVLSGGAPLAVETLREAEAEAAFGVPVREAYGLSESCGPVCFNPMDGPSRPGTVGRPLEGVEFRIVTPEGVEVPERDTETPGELRIHRPVVMSGYLGLPEAGAAAFDDDGWLRTGDLARRDEEGYYRIVGRLKDINIRNGYNVYPREVEDALYVHPDVAEAEFSAFVRERLLSYKGPQPVTLMDSLPKNGTGKIVKDLLR</sequence>
<dbReference type="SUPFAM" id="SSF56801">
    <property type="entry name" value="Acetyl-CoA synthetase-like"/>
    <property type="match status" value="1"/>
</dbReference>
<protein>
    <submittedName>
        <fullName evidence="4">AMP-binding enzyme</fullName>
    </submittedName>
</protein>
<organism evidence="4 5">
    <name type="scientific">Micrococcus luteus</name>
    <name type="common">Micrococcus lysodeikticus</name>
    <dbReference type="NCBI Taxonomy" id="1270"/>
    <lineage>
        <taxon>Bacteria</taxon>
        <taxon>Bacillati</taxon>
        <taxon>Actinomycetota</taxon>
        <taxon>Actinomycetes</taxon>
        <taxon>Micrococcales</taxon>
        <taxon>Micrococcaceae</taxon>
        <taxon>Micrococcus</taxon>
    </lineage>
</organism>
<dbReference type="PANTHER" id="PTHR43201">
    <property type="entry name" value="ACYL-COA SYNTHETASE"/>
    <property type="match status" value="1"/>
</dbReference>
<dbReference type="Pfam" id="PF00501">
    <property type="entry name" value="AMP-binding"/>
    <property type="match status" value="1"/>
</dbReference>